<evidence type="ECO:0000256" key="16">
    <source>
        <dbReference type="ARBA" id="ARBA00023180"/>
    </source>
</evidence>
<dbReference type="GO" id="GO:0016020">
    <property type="term" value="C:membrane"/>
    <property type="evidence" value="ECO:0007669"/>
    <property type="project" value="UniProtKB-SubCell"/>
</dbReference>
<dbReference type="Pfam" id="PF00139">
    <property type="entry name" value="Lectin_legB"/>
    <property type="match status" value="1"/>
</dbReference>
<dbReference type="CDD" id="cd06899">
    <property type="entry name" value="lectin_legume_LecRK_Arcelin_ConA"/>
    <property type="match status" value="1"/>
</dbReference>
<dbReference type="AlphaFoldDB" id="A0AAV7F1R6"/>
<dbReference type="SMART" id="SM00220">
    <property type="entry name" value="S_TKc"/>
    <property type="match status" value="1"/>
</dbReference>
<keyword evidence="16" id="KW-0325">Glycoprotein</keyword>
<dbReference type="PROSITE" id="PS00108">
    <property type="entry name" value="PROTEIN_KINASE_ST"/>
    <property type="match status" value="1"/>
</dbReference>
<comment type="subcellular location">
    <subcellularLocation>
        <location evidence="1">Membrane</location>
        <topology evidence="1">Single-pass type I membrane protein</topology>
    </subcellularLocation>
</comment>
<evidence type="ECO:0000256" key="9">
    <source>
        <dbReference type="ARBA" id="ARBA00022734"/>
    </source>
</evidence>
<keyword evidence="11" id="KW-0418">Kinase</keyword>
<evidence type="ECO:0000256" key="19">
    <source>
        <dbReference type="SAM" id="SignalP"/>
    </source>
</evidence>
<evidence type="ECO:0000256" key="15">
    <source>
        <dbReference type="ARBA" id="ARBA00023170"/>
    </source>
</evidence>
<evidence type="ECO:0000256" key="17">
    <source>
        <dbReference type="ARBA" id="ARBA00047899"/>
    </source>
</evidence>
<keyword evidence="9" id="KW-0430">Lectin</keyword>
<keyword evidence="13" id="KW-1133">Transmembrane helix</keyword>
<comment type="similarity">
    <text evidence="2">In the N-terminal section; belongs to the leguminous lectin family.</text>
</comment>
<keyword evidence="14" id="KW-0472">Membrane</keyword>
<feature type="domain" description="Protein kinase" evidence="20">
    <location>
        <begin position="114"/>
        <end position="467"/>
    </location>
</feature>
<accession>A0AAV7F1R6</accession>
<dbReference type="FunFam" id="2.60.120.200:FF:000051">
    <property type="entry name" value="L-type lectin-domain containing receptor kinase V.9"/>
    <property type="match status" value="1"/>
</dbReference>
<evidence type="ECO:0000256" key="10">
    <source>
        <dbReference type="ARBA" id="ARBA00022741"/>
    </source>
</evidence>
<feature type="chain" id="PRO_5043967075" description="non-specific serine/threonine protein kinase" evidence="19">
    <location>
        <begin position="22"/>
        <end position="510"/>
    </location>
</feature>
<dbReference type="PROSITE" id="PS50011">
    <property type="entry name" value="PROTEIN_KINASE_DOM"/>
    <property type="match status" value="1"/>
</dbReference>
<keyword evidence="8 19" id="KW-0732">Signal</keyword>
<evidence type="ECO:0000313" key="21">
    <source>
        <dbReference type="EMBL" id="KAG9454599.1"/>
    </source>
</evidence>
<keyword evidence="5" id="KW-0723">Serine/threonine-protein kinase</keyword>
<dbReference type="GO" id="GO:0005524">
    <property type="term" value="F:ATP binding"/>
    <property type="evidence" value="ECO:0007669"/>
    <property type="project" value="UniProtKB-KW"/>
</dbReference>
<evidence type="ECO:0000256" key="6">
    <source>
        <dbReference type="ARBA" id="ARBA00022679"/>
    </source>
</evidence>
<dbReference type="InterPro" id="IPR001220">
    <property type="entry name" value="Legume_lectin_dom"/>
</dbReference>
<dbReference type="Proteomes" id="UP000825729">
    <property type="component" value="Unassembled WGS sequence"/>
</dbReference>
<keyword evidence="6" id="KW-0808">Transferase</keyword>
<feature type="signal peptide" evidence="19">
    <location>
        <begin position="1"/>
        <end position="21"/>
    </location>
</feature>
<dbReference type="Gene3D" id="2.60.120.200">
    <property type="match status" value="1"/>
</dbReference>
<reference evidence="21 22" key="1">
    <citation type="submission" date="2021-07" db="EMBL/GenBank/DDBJ databases">
        <title>The Aristolochia fimbriata genome: insights into angiosperm evolution, floral development and chemical biosynthesis.</title>
        <authorList>
            <person name="Jiao Y."/>
        </authorList>
    </citation>
    <scope>NUCLEOTIDE SEQUENCE [LARGE SCALE GENOMIC DNA]</scope>
    <source>
        <strain evidence="21">IBCAS-2021</strain>
        <tissue evidence="21">Leaf</tissue>
    </source>
</reference>
<comment type="similarity">
    <text evidence="3">In the C-terminal section; belongs to the protein kinase superfamily. Ser/Thr protein kinase family.</text>
</comment>
<organism evidence="21 22">
    <name type="scientific">Aristolochia fimbriata</name>
    <name type="common">White veined hardy Dutchman's pipe vine</name>
    <dbReference type="NCBI Taxonomy" id="158543"/>
    <lineage>
        <taxon>Eukaryota</taxon>
        <taxon>Viridiplantae</taxon>
        <taxon>Streptophyta</taxon>
        <taxon>Embryophyta</taxon>
        <taxon>Tracheophyta</taxon>
        <taxon>Spermatophyta</taxon>
        <taxon>Magnoliopsida</taxon>
        <taxon>Magnoliidae</taxon>
        <taxon>Piperales</taxon>
        <taxon>Aristolochiaceae</taxon>
        <taxon>Aristolochia</taxon>
    </lineage>
</organism>
<dbReference type="Gene3D" id="1.10.510.10">
    <property type="entry name" value="Transferase(Phosphotransferase) domain 1"/>
    <property type="match status" value="1"/>
</dbReference>
<dbReference type="EMBL" id="JAINDJ010000003">
    <property type="protein sequence ID" value="KAG9454599.1"/>
    <property type="molecule type" value="Genomic_DNA"/>
</dbReference>
<comment type="caution">
    <text evidence="21">The sequence shown here is derived from an EMBL/GenBank/DDBJ whole genome shotgun (WGS) entry which is preliminary data.</text>
</comment>
<dbReference type="GO" id="GO:0004674">
    <property type="term" value="F:protein serine/threonine kinase activity"/>
    <property type="evidence" value="ECO:0007669"/>
    <property type="project" value="UniProtKB-KW"/>
</dbReference>
<dbReference type="InterPro" id="IPR008271">
    <property type="entry name" value="Ser/Thr_kinase_AS"/>
</dbReference>
<evidence type="ECO:0000256" key="2">
    <source>
        <dbReference type="ARBA" id="ARBA00008536"/>
    </source>
</evidence>
<dbReference type="EC" id="2.7.11.1" evidence="4"/>
<evidence type="ECO:0000256" key="18">
    <source>
        <dbReference type="ARBA" id="ARBA00048679"/>
    </source>
</evidence>
<keyword evidence="7" id="KW-0812">Transmembrane</keyword>
<sequence length="510" mass="56129">MSFKVVVLALFLLFHVLHVASEEIDFTYNGFGNSSFSLGGITIIKPNGLMQLTNTVREQKGQAFYPVPLPFKNNSSNNRGNAITRSFSSTFIFAIVPEDRRFYVQGLAFVISPFDRLSGSLPAQYIGLFNSSNNDGSPTNHIFAVEFDTSYDTEFGDINDNHVGIDINSLHSVHSAPAGYFSDGGFTNFSLRSGDPIQVWIDYSGGPDKQLDVTVSPIKFPKPDRPLHSLKVDLDPVLLDKMYVGFSSATCELPAAHYILGWSFKMDGRARSLNLSSIPSVPRTKSNEKSKFLTVGFPLIALTVGLMMIVVHRDIKASNVLLDAEMNGRLGDFGLARLYDRGTAPNTTHVVGTLGYMAPELTKTSRATTSTDVFAFGAFVLEVATGRRPIELRRSRVEQMVLVDWVAECRKRGAILDVCDPKLGKEYVVEEMELVLKLGLLCSHPLAAARPSMREVIQFLERDCPFPESWWNYLECSPGSDGFSTTTSSDCGFLRSSSNSVSESLLSGGR</sequence>
<proteinExistence type="inferred from homology"/>
<evidence type="ECO:0000256" key="11">
    <source>
        <dbReference type="ARBA" id="ARBA00022777"/>
    </source>
</evidence>
<evidence type="ECO:0000256" key="12">
    <source>
        <dbReference type="ARBA" id="ARBA00022840"/>
    </source>
</evidence>
<evidence type="ECO:0000256" key="8">
    <source>
        <dbReference type="ARBA" id="ARBA00022729"/>
    </source>
</evidence>
<dbReference type="InterPro" id="IPR050528">
    <property type="entry name" value="L-type_Lectin-RKs"/>
</dbReference>
<keyword evidence="22" id="KW-1185">Reference proteome</keyword>
<evidence type="ECO:0000256" key="3">
    <source>
        <dbReference type="ARBA" id="ARBA00010217"/>
    </source>
</evidence>
<evidence type="ECO:0000259" key="20">
    <source>
        <dbReference type="PROSITE" id="PS50011"/>
    </source>
</evidence>
<gene>
    <name evidence="21" type="ORF">H6P81_007503</name>
</gene>
<evidence type="ECO:0000256" key="13">
    <source>
        <dbReference type="ARBA" id="ARBA00022989"/>
    </source>
</evidence>
<evidence type="ECO:0000256" key="5">
    <source>
        <dbReference type="ARBA" id="ARBA00022527"/>
    </source>
</evidence>
<keyword evidence="10" id="KW-0547">Nucleotide-binding</keyword>
<dbReference type="SUPFAM" id="SSF49899">
    <property type="entry name" value="Concanavalin A-like lectins/glucanases"/>
    <property type="match status" value="1"/>
</dbReference>
<dbReference type="GO" id="GO:0030246">
    <property type="term" value="F:carbohydrate binding"/>
    <property type="evidence" value="ECO:0007669"/>
    <property type="project" value="UniProtKB-KW"/>
</dbReference>
<evidence type="ECO:0000313" key="22">
    <source>
        <dbReference type="Proteomes" id="UP000825729"/>
    </source>
</evidence>
<keyword evidence="12" id="KW-0067">ATP-binding</keyword>
<comment type="catalytic activity">
    <reaction evidence="17">
        <text>L-threonyl-[protein] + ATP = O-phospho-L-threonyl-[protein] + ADP + H(+)</text>
        <dbReference type="Rhea" id="RHEA:46608"/>
        <dbReference type="Rhea" id="RHEA-COMP:11060"/>
        <dbReference type="Rhea" id="RHEA-COMP:11605"/>
        <dbReference type="ChEBI" id="CHEBI:15378"/>
        <dbReference type="ChEBI" id="CHEBI:30013"/>
        <dbReference type="ChEBI" id="CHEBI:30616"/>
        <dbReference type="ChEBI" id="CHEBI:61977"/>
        <dbReference type="ChEBI" id="CHEBI:456216"/>
        <dbReference type="EC" id="2.7.11.1"/>
    </reaction>
</comment>
<protein>
    <recommendedName>
        <fullName evidence="4">non-specific serine/threonine protein kinase</fullName>
        <ecNumber evidence="4">2.7.11.1</ecNumber>
    </recommendedName>
</protein>
<dbReference type="SUPFAM" id="SSF56112">
    <property type="entry name" value="Protein kinase-like (PK-like)"/>
    <property type="match status" value="1"/>
</dbReference>
<comment type="catalytic activity">
    <reaction evidence="18">
        <text>L-seryl-[protein] + ATP = O-phospho-L-seryl-[protein] + ADP + H(+)</text>
        <dbReference type="Rhea" id="RHEA:17989"/>
        <dbReference type="Rhea" id="RHEA-COMP:9863"/>
        <dbReference type="Rhea" id="RHEA-COMP:11604"/>
        <dbReference type="ChEBI" id="CHEBI:15378"/>
        <dbReference type="ChEBI" id="CHEBI:29999"/>
        <dbReference type="ChEBI" id="CHEBI:30616"/>
        <dbReference type="ChEBI" id="CHEBI:83421"/>
        <dbReference type="ChEBI" id="CHEBI:456216"/>
        <dbReference type="EC" id="2.7.11.1"/>
    </reaction>
</comment>
<dbReference type="InterPro" id="IPR000719">
    <property type="entry name" value="Prot_kinase_dom"/>
</dbReference>
<keyword evidence="15" id="KW-0675">Receptor</keyword>
<dbReference type="InterPro" id="IPR011009">
    <property type="entry name" value="Kinase-like_dom_sf"/>
</dbReference>
<dbReference type="PANTHER" id="PTHR27007">
    <property type="match status" value="1"/>
</dbReference>
<dbReference type="Pfam" id="PF00069">
    <property type="entry name" value="Pkinase"/>
    <property type="match status" value="1"/>
</dbReference>
<evidence type="ECO:0000256" key="4">
    <source>
        <dbReference type="ARBA" id="ARBA00012513"/>
    </source>
</evidence>
<dbReference type="InterPro" id="IPR013320">
    <property type="entry name" value="ConA-like_dom_sf"/>
</dbReference>
<dbReference type="FunFam" id="1.10.510.10:FF:000108">
    <property type="entry name" value="L-type lectin-domain containing receptor kinase S.4"/>
    <property type="match status" value="1"/>
</dbReference>
<evidence type="ECO:0000256" key="1">
    <source>
        <dbReference type="ARBA" id="ARBA00004479"/>
    </source>
</evidence>
<evidence type="ECO:0000256" key="14">
    <source>
        <dbReference type="ARBA" id="ARBA00023136"/>
    </source>
</evidence>
<evidence type="ECO:0000256" key="7">
    <source>
        <dbReference type="ARBA" id="ARBA00022692"/>
    </source>
</evidence>
<name>A0AAV7F1R6_ARIFI</name>